<dbReference type="InterPro" id="IPR050090">
    <property type="entry name" value="Tyrosine_recombinase_XerCD"/>
</dbReference>
<keyword evidence="2" id="KW-0229">DNA integration</keyword>
<keyword evidence="3" id="KW-0238">DNA-binding</keyword>
<dbReference type="RefSeq" id="WP_234409989.1">
    <property type="nucleotide sequence ID" value="NZ_CP123400.1"/>
</dbReference>
<dbReference type="Pfam" id="PF00589">
    <property type="entry name" value="Phage_integrase"/>
    <property type="match status" value="1"/>
</dbReference>
<evidence type="ECO:0000256" key="4">
    <source>
        <dbReference type="ARBA" id="ARBA00023172"/>
    </source>
</evidence>
<dbReference type="GO" id="GO:0003677">
    <property type="term" value="F:DNA binding"/>
    <property type="evidence" value="ECO:0007669"/>
    <property type="project" value="UniProtKB-UniRule"/>
</dbReference>
<gene>
    <name evidence="5" type="primary">Int</name>
</gene>
<dbReference type="InterPro" id="IPR044068">
    <property type="entry name" value="CB"/>
</dbReference>
<name>Q1M2Q7_9ACTO</name>
<evidence type="ECO:0000313" key="5">
    <source>
        <dbReference type="EMBL" id="ABF13469.1"/>
    </source>
</evidence>
<dbReference type="CDD" id="cd01189">
    <property type="entry name" value="INT_ICEBs1_C_like"/>
    <property type="match status" value="1"/>
</dbReference>
<dbReference type="Gene3D" id="1.10.443.10">
    <property type="entry name" value="Intergrase catalytic core"/>
    <property type="match status" value="1"/>
</dbReference>
<dbReference type="SUPFAM" id="SSF56349">
    <property type="entry name" value="DNA breaking-rejoining enzymes"/>
    <property type="match status" value="1"/>
</dbReference>
<protein>
    <submittedName>
        <fullName evidence="5">DNA integrase</fullName>
    </submittedName>
</protein>
<dbReference type="AlphaFoldDB" id="Q1M2Q7"/>
<evidence type="ECO:0000256" key="1">
    <source>
        <dbReference type="ARBA" id="ARBA00008857"/>
    </source>
</evidence>
<dbReference type="EMBL" id="AY049983">
    <property type="protein sequence ID" value="ABF13469.1"/>
    <property type="molecule type" value="Genomic_DNA"/>
</dbReference>
<keyword evidence="4" id="KW-0233">DNA recombination</keyword>
<dbReference type="Pfam" id="PF14659">
    <property type="entry name" value="Phage_int_SAM_3"/>
    <property type="match status" value="1"/>
</dbReference>
<dbReference type="PROSITE" id="PS51900">
    <property type="entry name" value="CB"/>
    <property type="match status" value="1"/>
</dbReference>
<dbReference type="InterPro" id="IPR002104">
    <property type="entry name" value="Integrase_catalytic"/>
</dbReference>
<organism evidence="5">
    <name type="scientific">Trueperella pyogenes</name>
    <dbReference type="NCBI Taxonomy" id="1661"/>
    <lineage>
        <taxon>Bacteria</taxon>
        <taxon>Bacillati</taxon>
        <taxon>Actinomycetota</taxon>
        <taxon>Actinomycetes</taxon>
        <taxon>Actinomycetales</taxon>
        <taxon>Actinomycetaceae</taxon>
        <taxon>Trueperella</taxon>
    </lineage>
</organism>
<dbReference type="InterPro" id="IPR004107">
    <property type="entry name" value="Integrase_SAM-like_N"/>
</dbReference>
<dbReference type="InterPro" id="IPR011010">
    <property type="entry name" value="DNA_brk_join_enz"/>
</dbReference>
<evidence type="ECO:0000256" key="2">
    <source>
        <dbReference type="ARBA" id="ARBA00022908"/>
    </source>
</evidence>
<proteinExistence type="inferred from homology"/>
<dbReference type="PANTHER" id="PTHR30349">
    <property type="entry name" value="PHAGE INTEGRASE-RELATED"/>
    <property type="match status" value="1"/>
</dbReference>
<accession>Q1M2Q7</accession>
<sequence>MKMPVYRSENGTFYSQCFYRDGRGAKRHKVKRGFATELEALMWEKDFLAVHNGTMDMLFADFVDVYATEIRPRIREHTWLTKEYMIKDKIIPFFGKMRMSEIKPIDVVRWQNQLIDHKDANGKPYSATYLRTINNQLNAIFNHAERYYDLTGNPCRKVTKMGSKKGGEMNFWTKQEYLRFSEAIMDKPLSFYAFEVLYWTGIRCGELLALTPSDFIFETSELSITKSYQRLKGIDTITDPKTPNSVRRIAMPKFLAEEMKEYLEDFRDDLGPHDRIFDVTKYYLTHEMERGCKESGVKRIRIHDLRHSHISLLIDMGFTALAIADRVGHESIDITYRYAHLFPTRQAEMANKLDMERKGA</sequence>
<dbReference type="InterPro" id="IPR010998">
    <property type="entry name" value="Integrase_recombinase_N"/>
</dbReference>
<dbReference type="PROSITE" id="PS51898">
    <property type="entry name" value="TYR_RECOMBINASE"/>
    <property type="match status" value="1"/>
</dbReference>
<dbReference type="Gene3D" id="1.10.150.130">
    <property type="match status" value="1"/>
</dbReference>
<comment type="similarity">
    <text evidence="1">Belongs to the 'phage' integrase family.</text>
</comment>
<reference evidence="5" key="1">
    <citation type="journal article" date="2002" name="Antimicrob. Agents Chemother.">
        <title>Widespread distribution of a tet W determinant among tetracycline-resistant isolates of the animal pathogen Arcanobacterium pyogenes.</title>
        <authorList>
            <person name="Billington S.J."/>
            <person name="Songer J.G."/>
            <person name="Jost B.H."/>
        </authorList>
    </citation>
    <scope>NUCLEOTIDE SEQUENCE</scope>
    <source>
        <strain evidence="5">BBR1</strain>
    </source>
</reference>
<reference evidence="5" key="2">
    <citation type="submission" date="2006-04" db="EMBL/GenBank/DDBJ databases">
        <title>Multiple genetic elements carry the tetracycline resistance gene, tet(W), in the animal pathogen, Arcanobacterium pyogenes.</title>
        <authorList>
            <person name="Billington S.J."/>
            <person name="Jost B.H."/>
        </authorList>
    </citation>
    <scope>NUCLEOTIDE SEQUENCE</scope>
    <source>
        <strain evidence="5">BBR1</strain>
    </source>
</reference>
<dbReference type="PANTHER" id="PTHR30349:SF64">
    <property type="entry name" value="PROPHAGE INTEGRASE INTD-RELATED"/>
    <property type="match status" value="1"/>
</dbReference>
<evidence type="ECO:0000256" key="3">
    <source>
        <dbReference type="ARBA" id="ARBA00023125"/>
    </source>
</evidence>
<dbReference type="GO" id="GO:0006310">
    <property type="term" value="P:DNA recombination"/>
    <property type="evidence" value="ECO:0007669"/>
    <property type="project" value="UniProtKB-KW"/>
</dbReference>
<dbReference type="GO" id="GO:0015074">
    <property type="term" value="P:DNA integration"/>
    <property type="evidence" value="ECO:0007669"/>
    <property type="project" value="UniProtKB-KW"/>
</dbReference>
<dbReference type="Pfam" id="PF14657">
    <property type="entry name" value="Arm-DNA-bind_4"/>
    <property type="match status" value="1"/>
</dbReference>
<dbReference type="InterPro" id="IPR013762">
    <property type="entry name" value="Integrase-like_cat_sf"/>
</dbReference>
<dbReference type="InterPro" id="IPR028259">
    <property type="entry name" value="AP2-like_int_N"/>
</dbReference>